<organism evidence="7 8">
    <name type="scientific">Belnapia arida</name>
    <dbReference type="NCBI Taxonomy" id="2804533"/>
    <lineage>
        <taxon>Bacteria</taxon>
        <taxon>Pseudomonadati</taxon>
        <taxon>Pseudomonadota</taxon>
        <taxon>Alphaproteobacteria</taxon>
        <taxon>Acetobacterales</taxon>
        <taxon>Roseomonadaceae</taxon>
        <taxon>Belnapia</taxon>
    </lineage>
</organism>
<dbReference type="InterPro" id="IPR013563">
    <property type="entry name" value="Oligopep_ABC_C"/>
</dbReference>
<evidence type="ECO:0000256" key="1">
    <source>
        <dbReference type="ARBA" id="ARBA00004417"/>
    </source>
</evidence>
<feature type="domain" description="ABC transporter" evidence="6">
    <location>
        <begin position="16"/>
        <end position="252"/>
    </location>
</feature>
<dbReference type="Proteomes" id="UP000660885">
    <property type="component" value="Unassembled WGS sequence"/>
</dbReference>
<evidence type="ECO:0000256" key="4">
    <source>
        <dbReference type="ARBA" id="ARBA00022741"/>
    </source>
</evidence>
<dbReference type="PROSITE" id="PS00211">
    <property type="entry name" value="ABC_TRANSPORTER_1"/>
    <property type="match status" value="1"/>
</dbReference>
<dbReference type="CDD" id="cd03257">
    <property type="entry name" value="ABC_NikE_OppD_transporters"/>
    <property type="match status" value="1"/>
</dbReference>
<dbReference type="InterPro" id="IPR017871">
    <property type="entry name" value="ABC_transporter-like_CS"/>
</dbReference>
<protein>
    <submittedName>
        <fullName evidence="7">ATP-binding cassette domain-containing protein</fullName>
    </submittedName>
</protein>
<keyword evidence="4" id="KW-0547">Nucleotide-binding</keyword>
<dbReference type="RefSeq" id="WP_202835361.1">
    <property type="nucleotide sequence ID" value="NZ_JAETWB010000049.1"/>
</dbReference>
<evidence type="ECO:0000256" key="2">
    <source>
        <dbReference type="ARBA" id="ARBA00005417"/>
    </source>
</evidence>
<name>A0ABS1UDW6_9PROT</name>
<dbReference type="PANTHER" id="PTHR43776">
    <property type="entry name" value="TRANSPORT ATP-BINDING PROTEIN"/>
    <property type="match status" value="1"/>
</dbReference>
<dbReference type="InterPro" id="IPR003439">
    <property type="entry name" value="ABC_transporter-like_ATP-bd"/>
</dbReference>
<dbReference type="PROSITE" id="PS50893">
    <property type="entry name" value="ABC_TRANSPORTER_2"/>
    <property type="match status" value="1"/>
</dbReference>
<dbReference type="PANTHER" id="PTHR43776:SF7">
    <property type="entry name" value="D,D-DIPEPTIDE TRANSPORT ATP-BINDING PROTEIN DDPF-RELATED"/>
    <property type="match status" value="1"/>
</dbReference>
<dbReference type="Pfam" id="PF08352">
    <property type="entry name" value="oligo_HPY"/>
    <property type="match status" value="1"/>
</dbReference>
<evidence type="ECO:0000259" key="6">
    <source>
        <dbReference type="PROSITE" id="PS50893"/>
    </source>
</evidence>
<dbReference type="InterPro" id="IPR027417">
    <property type="entry name" value="P-loop_NTPase"/>
</dbReference>
<dbReference type="SUPFAM" id="SSF52540">
    <property type="entry name" value="P-loop containing nucleoside triphosphate hydrolases"/>
    <property type="match status" value="1"/>
</dbReference>
<dbReference type="Gene3D" id="3.40.50.300">
    <property type="entry name" value="P-loop containing nucleotide triphosphate hydrolases"/>
    <property type="match status" value="1"/>
</dbReference>
<dbReference type="InterPro" id="IPR050319">
    <property type="entry name" value="ABC_transp_ATP-bind"/>
</dbReference>
<comment type="caution">
    <text evidence="7">The sequence shown here is derived from an EMBL/GenBank/DDBJ whole genome shotgun (WGS) entry which is preliminary data.</text>
</comment>
<dbReference type="NCBIfam" id="TIGR01727">
    <property type="entry name" value="oligo_HPY"/>
    <property type="match status" value="1"/>
</dbReference>
<comment type="subcellular location">
    <subcellularLocation>
        <location evidence="1">Cell inner membrane</location>
        <topology evidence="1">Peripheral membrane protein</topology>
    </subcellularLocation>
</comment>
<dbReference type="InterPro" id="IPR003593">
    <property type="entry name" value="AAA+_ATPase"/>
</dbReference>
<dbReference type="GO" id="GO:0005524">
    <property type="term" value="F:ATP binding"/>
    <property type="evidence" value="ECO:0007669"/>
    <property type="project" value="UniProtKB-KW"/>
</dbReference>
<dbReference type="SMART" id="SM00382">
    <property type="entry name" value="AAA"/>
    <property type="match status" value="1"/>
</dbReference>
<gene>
    <name evidence="7" type="ORF">JMJ56_29665</name>
</gene>
<accession>A0ABS1UDW6</accession>
<comment type="similarity">
    <text evidence="2">Belongs to the ABC transporter superfamily.</text>
</comment>
<dbReference type="EMBL" id="JAETWB010000049">
    <property type="protein sequence ID" value="MBL6082149.1"/>
    <property type="molecule type" value="Genomic_DNA"/>
</dbReference>
<proteinExistence type="inferred from homology"/>
<evidence type="ECO:0000313" key="8">
    <source>
        <dbReference type="Proteomes" id="UP000660885"/>
    </source>
</evidence>
<keyword evidence="3" id="KW-0813">Transport</keyword>
<evidence type="ECO:0000313" key="7">
    <source>
        <dbReference type="EMBL" id="MBL6082149.1"/>
    </source>
</evidence>
<keyword evidence="5 7" id="KW-0067">ATP-binding</keyword>
<sequence>MTLPLLEATGLTRHYLMRRGLFGRPVEVRAVNGVSLALERGRTLGLVGESGCGKSTTGRLVLGLERPDAGGVAFEGQPMPPPGTPAWRALRARMQMVFQDPLGALDRRMSIGAQIAEPLEIHRIGDRPERVAQLLRDVGLRPDQAGRYPHELSGGQRQRAVLARALATEPALLVCDEPISALDVSIQAQVMNLLVELQARLSTAILFVSHDLRAVRQVSHRVAVMYLGRIVEEGEPDAVLHDPAHPYAQALVSAIPHPGRRQRRVLLQGDPPNPADRPSGCAFHPRCPAALPLCAQEDPVLKPRPGDGRRVACHVAQGDLPARKAA</sequence>
<evidence type="ECO:0000256" key="5">
    <source>
        <dbReference type="ARBA" id="ARBA00022840"/>
    </source>
</evidence>
<evidence type="ECO:0000256" key="3">
    <source>
        <dbReference type="ARBA" id="ARBA00022448"/>
    </source>
</evidence>
<keyword evidence="8" id="KW-1185">Reference proteome</keyword>
<reference evidence="7 8" key="1">
    <citation type="submission" date="2021-01" db="EMBL/GenBank/DDBJ databases">
        <title>Belnapia mucosa sp. nov. and Belnapia arida sp. nov., isolated from the Tabernas Desert (Almeria, Spain).</title>
        <authorList>
            <person name="Molina-Menor E."/>
            <person name="Vidal-Verdu A."/>
            <person name="Calonge A."/>
            <person name="Satari L."/>
            <person name="Pereto J."/>
            <person name="Porcar M."/>
        </authorList>
    </citation>
    <scope>NUCLEOTIDE SEQUENCE [LARGE SCALE GENOMIC DNA]</scope>
    <source>
        <strain evidence="7 8">T18</strain>
    </source>
</reference>
<dbReference type="Pfam" id="PF00005">
    <property type="entry name" value="ABC_tran"/>
    <property type="match status" value="1"/>
</dbReference>